<protein>
    <submittedName>
        <fullName evidence="3">Uncharacterized protein</fullName>
    </submittedName>
</protein>
<dbReference type="EMBL" id="KI671599">
    <property type="protein sequence ID" value="ETL46363.1"/>
    <property type="molecule type" value="Genomic_DNA"/>
</dbReference>
<reference evidence="3" key="3">
    <citation type="submission" date="2013-11" db="EMBL/GenBank/DDBJ databases">
        <title>The Genome Sequence of Phytophthora parasitica IAC_01/95.</title>
        <authorList>
            <consortium name="The Broad Institute Genomics Platform"/>
            <person name="Russ C."/>
            <person name="Tyler B."/>
            <person name="Panabieres F."/>
            <person name="Shan W."/>
            <person name="Tripathy S."/>
            <person name="Grunwald N."/>
            <person name="Machado M."/>
            <person name="Johnson C.S."/>
            <person name="Arredondo F."/>
            <person name="Hong C."/>
            <person name="Coffey M."/>
            <person name="Young S.K."/>
            <person name="Zeng Q."/>
            <person name="Gargeya S."/>
            <person name="Fitzgerald M."/>
            <person name="Abouelleil A."/>
            <person name="Alvarado L."/>
            <person name="Chapman S.B."/>
            <person name="Gainer-Dewar J."/>
            <person name="Goldberg J."/>
            <person name="Griggs A."/>
            <person name="Gujja S."/>
            <person name="Hansen M."/>
            <person name="Howarth C."/>
            <person name="Imamovic A."/>
            <person name="Ireland A."/>
            <person name="Larimer J."/>
            <person name="McCowan C."/>
            <person name="Murphy C."/>
            <person name="Pearson M."/>
            <person name="Poon T.W."/>
            <person name="Priest M."/>
            <person name="Roberts A."/>
            <person name="Saif S."/>
            <person name="Shea T."/>
            <person name="Sykes S."/>
            <person name="Wortman J."/>
            <person name="Nusbaum C."/>
            <person name="Birren B."/>
        </authorList>
    </citation>
    <scope>NUCLEOTIDE SEQUENCE [LARGE SCALE GENOMIC DNA]</scope>
    <source>
        <strain evidence="3">IAC_01/95</strain>
    </source>
</reference>
<dbReference type="AlphaFoldDB" id="W2NVY2"/>
<reference evidence="1" key="1">
    <citation type="submission" date="2013-11" db="EMBL/GenBank/DDBJ databases">
        <title>The Genome Sequence of Phytophthora parasitica CJ02B3.</title>
        <authorList>
            <consortium name="The Broad Institute Genomics Platform"/>
            <person name="Russ C."/>
            <person name="Tyler B."/>
            <person name="Panabieres F."/>
            <person name="Shan W."/>
            <person name="Tripathy S."/>
            <person name="Grunwald N."/>
            <person name="Machado M."/>
            <person name="Johnson C.S."/>
            <person name="Arredondo F."/>
            <person name="Hong C."/>
            <person name="Coffey M."/>
            <person name="Young S.K."/>
            <person name="Zeng Q."/>
            <person name="Gargeya S."/>
            <person name="Fitzgerald M."/>
            <person name="Abouelleil A."/>
            <person name="Alvarado L."/>
            <person name="Chapman S.B."/>
            <person name="Gainer-Dewar J."/>
            <person name="Goldberg J."/>
            <person name="Griggs A."/>
            <person name="Gujja S."/>
            <person name="Hansen M."/>
            <person name="Howarth C."/>
            <person name="Imamovic A."/>
            <person name="Ireland A."/>
            <person name="Larimer J."/>
            <person name="McCowan C."/>
            <person name="Murphy C."/>
            <person name="Pearson M."/>
            <person name="Poon T.W."/>
            <person name="Priest M."/>
            <person name="Roberts A."/>
            <person name="Saif S."/>
            <person name="Shea T."/>
            <person name="Sykes S."/>
            <person name="Wortman J."/>
            <person name="Nusbaum C."/>
            <person name="Birren B."/>
        </authorList>
    </citation>
    <scope>NUCLEOTIDE SEQUENCE [LARGE SCALE GENOMIC DNA]</scope>
    <source>
        <strain evidence="1">CJ02B3</strain>
    </source>
</reference>
<evidence type="ECO:0000313" key="1">
    <source>
        <dbReference type="EMBL" id="ETK92940.1"/>
    </source>
</evidence>
<evidence type="ECO:0000313" key="2">
    <source>
        <dbReference type="EMBL" id="ETL46363.1"/>
    </source>
</evidence>
<dbReference type="EMBL" id="KI685088">
    <property type="protein sequence ID" value="ETK92940.1"/>
    <property type="molecule type" value="Genomic_DNA"/>
</dbReference>
<reference evidence="2 4" key="2">
    <citation type="submission" date="2013-11" db="EMBL/GenBank/DDBJ databases">
        <title>The Genome Sequence of Phytophthora parasitica CJ05E6.</title>
        <authorList>
            <consortium name="The Broad Institute Genomics Platform"/>
            <person name="Russ C."/>
            <person name="Tyler B."/>
            <person name="Panabieres F."/>
            <person name="Shan W."/>
            <person name="Tripathy S."/>
            <person name="Grunwald N."/>
            <person name="Machado M."/>
            <person name="Johnson C.S."/>
            <person name="Arredondo F."/>
            <person name="Hong C."/>
            <person name="Coffey M."/>
            <person name="Young S.K."/>
            <person name="Zeng Q."/>
            <person name="Gargeya S."/>
            <person name="Fitzgerald M."/>
            <person name="Abouelleil A."/>
            <person name="Alvarado L."/>
            <person name="Chapman S.B."/>
            <person name="Gainer-Dewar J."/>
            <person name="Goldberg J."/>
            <person name="Griggs A."/>
            <person name="Gujja S."/>
            <person name="Hansen M."/>
            <person name="Howarth C."/>
            <person name="Imamovic A."/>
            <person name="Ireland A."/>
            <person name="Larimer J."/>
            <person name="McCowan C."/>
            <person name="Murphy C."/>
            <person name="Pearson M."/>
            <person name="Poon T.W."/>
            <person name="Priest M."/>
            <person name="Roberts A."/>
            <person name="Saif S."/>
            <person name="Shea T."/>
            <person name="Sykes S."/>
            <person name="Wortman J."/>
            <person name="Nusbaum C."/>
            <person name="Birren B."/>
        </authorList>
    </citation>
    <scope>NUCLEOTIDE SEQUENCE [LARGE SCALE GENOMIC DNA]</scope>
    <source>
        <strain evidence="2 4">CJ05E6</strain>
    </source>
</reference>
<organism evidence="3">
    <name type="scientific">Phytophthora nicotianae</name>
    <name type="common">Potato buckeye rot agent</name>
    <name type="synonym">Phytophthora parasitica</name>
    <dbReference type="NCBI Taxonomy" id="4792"/>
    <lineage>
        <taxon>Eukaryota</taxon>
        <taxon>Sar</taxon>
        <taxon>Stramenopiles</taxon>
        <taxon>Oomycota</taxon>
        <taxon>Peronosporomycetes</taxon>
        <taxon>Peronosporales</taxon>
        <taxon>Peronosporaceae</taxon>
        <taxon>Phytophthora</taxon>
    </lineage>
</organism>
<gene>
    <name evidence="3" type="ORF">L914_03761</name>
    <name evidence="1" type="ORF">L915_03808</name>
    <name evidence="2" type="ORF">L916_03747</name>
</gene>
<accession>W2NVY2</accession>
<feature type="non-terminal residue" evidence="3">
    <location>
        <position position="47"/>
    </location>
</feature>
<dbReference type="Proteomes" id="UP000053864">
    <property type="component" value="Unassembled WGS sequence"/>
</dbReference>
<proteinExistence type="predicted"/>
<dbReference type="Proteomes" id="UP000054532">
    <property type="component" value="Unassembled WGS sequence"/>
</dbReference>
<dbReference type="Proteomes" id="UP000053236">
    <property type="component" value="Unassembled WGS sequence"/>
</dbReference>
<sequence length="47" mass="5318">VFPQYSYKTLLGFLRPTTRVLPDLTIVATRSPHGLYAAVPDTRNNRT</sequence>
<dbReference type="EMBL" id="KI691574">
    <property type="protein sequence ID" value="ETM52665.1"/>
    <property type="molecule type" value="Genomic_DNA"/>
</dbReference>
<feature type="non-terminal residue" evidence="3">
    <location>
        <position position="1"/>
    </location>
</feature>
<name>W2NVY2_PHYNI</name>
<evidence type="ECO:0000313" key="3">
    <source>
        <dbReference type="EMBL" id="ETM52665.1"/>
    </source>
</evidence>
<evidence type="ECO:0000313" key="4">
    <source>
        <dbReference type="Proteomes" id="UP000053864"/>
    </source>
</evidence>